<feature type="transmembrane region" description="Helical" evidence="7">
    <location>
        <begin position="21"/>
        <end position="49"/>
    </location>
</feature>
<dbReference type="InterPro" id="IPR017871">
    <property type="entry name" value="ABC_transporter-like_CS"/>
</dbReference>
<evidence type="ECO:0000256" key="2">
    <source>
        <dbReference type="ARBA" id="ARBA00022692"/>
    </source>
</evidence>
<evidence type="ECO:0000256" key="1">
    <source>
        <dbReference type="ARBA" id="ARBA00004651"/>
    </source>
</evidence>
<dbReference type="GO" id="GO:0005886">
    <property type="term" value="C:plasma membrane"/>
    <property type="evidence" value="ECO:0007669"/>
    <property type="project" value="UniProtKB-SubCell"/>
</dbReference>
<evidence type="ECO:0000256" key="6">
    <source>
        <dbReference type="ARBA" id="ARBA00023136"/>
    </source>
</evidence>
<feature type="transmembrane region" description="Helical" evidence="7">
    <location>
        <begin position="159"/>
        <end position="181"/>
    </location>
</feature>
<dbReference type="Gene3D" id="3.40.50.300">
    <property type="entry name" value="P-loop containing nucleotide triphosphate hydrolases"/>
    <property type="match status" value="1"/>
</dbReference>
<dbReference type="SUPFAM" id="SSF90123">
    <property type="entry name" value="ABC transporter transmembrane region"/>
    <property type="match status" value="1"/>
</dbReference>
<dbReference type="GO" id="GO:0042883">
    <property type="term" value="P:cysteine transport"/>
    <property type="evidence" value="ECO:0007669"/>
    <property type="project" value="InterPro"/>
</dbReference>
<keyword evidence="6 7" id="KW-0472">Membrane</keyword>
<dbReference type="SUPFAM" id="SSF52540">
    <property type="entry name" value="P-loop containing nucleoside triphosphate hydrolases"/>
    <property type="match status" value="1"/>
</dbReference>
<evidence type="ECO:0000259" key="8">
    <source>
        <dbReference type="PROSITE" id="PS50893"/>
    </source>
</evidence>
<comment type="subcellular location">
    <subcellularLocation>
        <location evidence="1">Cell membrane</location>
        <topology evidence="1">Multi-pass membrane protein</topology>
    </subcellularLocation>
</comment>
<dbReference type="AlphaFoldDB" id="A0A3G8ZHW7"/>
<dbReference type="Pfam" id="PF00005">
    <property type="entry name" value="ABC_tran"/>
    <property type="match status" value="1"/>
</dbReference>
<dbReference type="CDD" id="cd18584">
    <property type="entry name" value="ABC_6TM_AarD_CydD"/>
    <property type="match status" value="1"/>
</dbReference>
<reference evidence="10 11" key="1">
    <citation type="submission" date="2018-11" db="EMBL/GenBank/DDBJ databases">
        <authorList>
            <person name="Da X."/>
        </authorList>
    </citation>
    <scope>NUCLEOTIDE SEQUENCE [LARGE SCALE GENOMIC DNA]</scope>
    <source>
        <strain evidence="10 11">S14-144</strain>
    </source>
</reference>
<evidence type="ECO:0000256" key="7">
    <source>
        <dbReference type="SAM" id="Phobius"/>
    </source>
</evidence>
<dbReference type="CDD" id="cd03228">
    <property type="entry name" value="ABCC_MRP_Like"/>
    <property type="match status" value="1"/>
</dbReference>
<evidence type="ECO:0000256" key="4">
    <source>
        <dbReference type="ARBA" id="ARBA00022840"/>
    </source>
</evidence>
<gene>
    <name evidence="10" type="primary">cydD</name>
    <name evidence="10" type="ORF">EH165_00500</name>
</gene>
<dbReference type="InterPro" id="IPR003439">
    <property type="entry name" value="ABC_transporter-like_ATP-bd"/>
</dbReference>
<feature type="domain" description="ABC transmembrane type-1" evidence="9">
    <location>
        <begin position="20"/>
        <end position="303"/>
    </location>
</feature>
<evidence type="ECO:0000259" key="9">
    <source>
        <dbReference type="PROSITE" id="PS50929"/>
    </source>
</evidence>
<feature type="domain" description="ABC transporter" evidence="8">
    <location>
        <begin position="334"/>
        <end position="573"/>
    </location>
</feature>
<dbReference type="KEGG" id="nak:EH165_00500"/>
<name>A0A3G8ZHW7_9ACTN</name>
<dbReference type="PROSITE" id="PS50929">
    <property type="entry name" value="ABC_TM1F"/>
    <property type="match status" value="1"/>
</dbReference>
<dbReference type="Gene3D" id="1.20.1560.10">
    <property type="entry name" value="ABC transporter type 1, transmembrane domain"/>
    <property type="match status" value="1"/>
</dbReference>
<dbReference type="PANTHER" id="PTHR24221:SF590">
    <property type="entry name" value="COMPONENT LINKED WITH THE ASSEMBLY OF CYTOCHROME' TRANSPORT TRANSMEMBRANE ATP-BINDING PROTEIN ABC TRANSPORTER CYDD-RELATED"/>
    <property type="match status" value="1"/>
</dbReference>
<accession>A0A3G8ZHW7</accession>
<feature type="transmembrane region" description="Helical" evidence="7">
    <location>
        <begin position="55"/>
        <end position="77"/>
    </location>
</feature>
<dbReference type="InterPro" id="IPR027417">
    <property type="entry name" value="P-loop_NTPase"/>
</dbReference>
<dbReference type="InterPro" id="IPR039421">
    <property type="entry name" value="Type_1_exporter"/>
</dbReference>
<dbReference type="Proteomes" id="UP000268084">
    <property type="component" value="Chromosome"/>
</dbReference>
<dbReference type="InterPro" id="IPR014216">
    <property type="entry name" value="ABC_transptr_CydD"/>
</dbReference>
<feature type="transmembrane region" description="Helical" evidence="7">
    <location>
        <begin position="135"/>
        <end position="153"/>
    </location>
</feature>
<feature type="transmembrane region" description="Helical" evidence="7">
    <location>
        <begin position="240"/>
        <end position="261"/>
    </location>
</feature>
<dbReference type="PROSITE" id="PS00211">
    <property type="entry name" value="ABC_TRANSPORTER_1"/>
    <property type="match status" value="1"/>
</dbReference>
<reference evidence="10 11" key="2">
    <citation type="submission" date="2018-12" db="EMBL/GenBank/DDBJ databases">
        <title>Nakamurella antarcticus sp. nov., isolated from Antarctica South Shetland Islands soil.</title>
        <authorList>
            <person name="Peng F."/>
        </authorList>
    </citation>
    <scope>NUCLEOTIDE SEQUENCE [LARGE SCALE GENOMIC DNA]</scope>
    <source>
        <strain evidence="10 11">S14-144</strain>
    </source>
</reference>
<dbReference type="PROSITE" id="PS50893">
    <property type="entry name" value="ABC_TRANSPORTER_2"/>
    <property type="match status" value="1"/>
</dbReference>
<dbReference type="GO" id="GO:0005524">
    <property type="term" value="F:ATP binding"/>
    <property type="evidence" value="ECO:0007669"/>
    <property type="project" value="UniProtKB-KW"/>
</dbReference>
<keyword evidence="4" id="KW-0067">ATP-binding</keyword>
<organism evidence="10 11">
    <name type="scientific">Nakamurella antarctica</name>
    <dbReference type="NCBI Taxonomy" id="1902245"/>
    <lineage>
        <taxon>Bacteria</taxon>
        <taxon>Bacillati</taxon>
        <taxon>Actinomycetota</taxon>
        <taxon>Actinomycetes</taxon>
        <taxon>Nakamurellales</taxon>
        <taxon>Nakamurellaceae</taxon>
        <taxon>Nakamurella</taxon>
    </lineage>
</organism>
<dbReference type="Pfam" id="PF00664">
    <property type="entry name" value="ABC_membrane"/>
    <property type="match status" value="1"/>
</dbReference>
<keyword evidence="2 7" id="KW-0812">Transmembrane</keyword>
<evidence type="ECO:0000313" key="10">
    <source>
        <dbReference type="EMBL" id="AZI56873.1"/>
    </source>
</evidence>
<dbReference type="EMBL" id="CP034170">
    <property type="protein sequence ID" value="AZI56873.1"/>
    <property type="molecule type" value="Genomic_DNA"/>
</dbReference>
<dbReference type="InterPro" id="IPR011527">
    <property type="entry name" value="ABC1_TM_dom"/>
</dbReference>
<dbReference type="InterPro" id="IPR036640">
    <property type="entry name" value="ABC1_TM_sf"/>
</dbReference>
<dbReference type="PANTHER" id="PTHR24221">
    <property type="entry name" value="ATP-BINDING CASSETTE SUB-FAMILY B"/>
    <property type="match status" value="1"/>
</dbReference>
<dbReference type="GO" id="GO:0016887">
    <property type="term" value="F:ATP hydrolysis activity"/>
    <property type="evidence" value="ECO:0007669"/>
    <property type="project" value="InterPro"/>
</dbReference>
<dbReference type="InterPro" id="IPR003593">
    <property type="entry name" value="AAA+_ATPase"/>
</dbReference>
<keyword evidence="3" id="KW-0547">Nucleotide-binding</keyword>
<dbReference type="OrthoDB" id="9806127at2"/>
<proteinExistence type="predicted"/>
<dbReference type="NCBIfam" id="TIGR02857">
    <property type="entry name" value="CydD"/>
    <property type="match status" value="1"/>
</dbReference>
<sequence>MKPLDPRLLQYARGTRTLLAVSVGFGVLSAIAIIAQAVLLASILTALIIDGATLSMVRGLLVALGVVVLVRALVAAATEEVAGRMAQGVTAQIRRDLVLHSSRLGPRWRSEQQSGGLATVAGSGLDAMQEYLSRYLPQLVLAALVPAAMVVYLATQDLISAGIVAVTLPLIPVFMAFVGWYTDRQVTAKWAVLQRLSNHFMDVVAGLPTLKVYGRAQLQATAVGAVTGEYRRASMVTLRVAFLSSLVLELLATLSVALIAVTMGIRLVGGSVGLQVGLTVLILAPEAYFPLRALGAKFHAAADGVAAVESALRVLEMPLPVRGSITDLPENFEIRVAGAGIDFGERGGVARVDLTLRPGHITALTGPSGSGKSTLLMMIAGQLLPDHGKVLLCNGAESINLVDVDPDAWVQQLAVATQGCFLIAGTIADNVRLGNNCSDEVLGTALDAAAVDFLGELPRGAQTLLTEDGGGLSAGQRQRVVLARTVARTLSSGACVVLLDEPTASLDGATEQRVLAGLQRVLAGRTVLLVTHQLAAMQVANSVVEIGSDYTEPAIALNEAALNQAALNEAALQDPPLQVASW</sequence>
<keyword evidence="5 7" id="KW-1133">Transmembrane helix</keyword>
<dbReference type="GO" id="GO:0140359">
    <property type="term" value="F:ABC-type transporter activity"/>
    <property type="evidence" value="ECO:0007669"/>
    <property type="project" value="InterPro"/>
</dbReference>
<evidence type="ECO:0000256" key="5">
    <source>
        <dbReference type="ARBA" id="ARBA00022989"/>
    </source>
</evidence>
<evidence type="ECO:0000256" key="3">
    <source>
        <dbReference type="ARBA" id="ARBA00022741"/>
    </source>
</evidence>
<protein>
    <submittedName>
        <fullName evidence="10">Thiol reductant ABC exporter subunit CydD</fullName>
    </submittedName>
</protein>
<evidence type="ECO:0000313" key="11">
    <source>
        <dbReference type="Proteomes" id="UP000268084"/>
    </source>
</evidence>
<dbReference type="SMART" id="SM00382">
    <property type="entry name" value="AAA"/>
    <property type="match status" value="1"/>
</dbReference>
<dbReference type="RefSeq" id="WP_124797558.1">
    <property type="nucleotide sequence ID" value="NZ_CP034170.1"/>
</dbReference>
<keyword evidence="11" id="KW-1185">Reference proteome</keyword>